<sequence length="369" mass="41957">MKTVLSNQTVDIQDYVRITLKGHTDIVKGPRRILQKDFSRIKNTIQGVTLGFHDKMRSVYAHFPINVVIPENREKRELEADNRTGSTVKPINTIVIETGRKRNSLKHDIHAQNNSQDVSCSNNEGEGENKRLLIAACFSLYKTDAGRILQFGTCDSFTSINCAEDWAVMDVVNYFRTAGFEEQASAFQEQVHPDKNPENKEAAEEKFKQVAEAYEILSDAEKRNNYDKSRGNRYGDNRNKNYSKGELWFERPHRGFQNVFEDEDLFSGDYFSTGRVGRARRFCSSFFDVMPILDTGFSTFVSLGSRPSPPSSGTFVPFVSSGMGNFRLVTTCSQIVNGKRIVTKKVLENVGRKTEVKKESLFHQIPLHH</sequence>
<dbReference type="InterPro" id="IPR018253">
    <property type="entry name" value="DnaJ_domain_CS"/>
</dbReference>
<comment type="caution">
    <text evidence="3">The sequence shown here is derived from an EMBL/GenBank/DDBJ whole genome shotgun (WGS) entry which is preliminary data.</text>
</comment>
<dbReference type="SUPFAM" id="SSF46565">
    <property type="entry name" value="Chaperone J-domain"/>
    <property type="match status" value="1"/>
</dbReference>
<dbReference type="GO" id="GO:0030544">
    <property type="term" value="F:Hsp70 protein binding"/>
    <property type="evidence" value="ECO:0007669"/>
    <property type="project" value="InterPro"/>
</dbReference>
<dbReference type="AlphaFoldDB" id="A0A7J7F6E7"/>
<dbReference type="InterPro" id="IPR036869">
    <property type="entry name" value="J_dom_sf"/>
</dbReference>
<dbReference type="PROSITE" id="PS00636">
    <property type="entry name" value="DNAJ_1"/>
    <property type="match status" value="1"/>
</dbReference>
<dbReference type="PROSITE" id="PS50076">
    <property type="entry name" value="DNAJ_2"/>
    <property type="match status" value="1"/>
</dbReference>
<dbReference type="Proteomes" id="UP000551758">
    <property type="component" value="Unassembled WGS sequence"/>
</dbReference>
<protein>
    <recommendedName>
        <fullName evidence="2">J domain-containing protein</fullName>
    </recommendedName>
</protein>
<keyword evidence="1" id="KW-0143">Chaperone</keyword>
<evidence type="ECO:0000259" key="2">
    <source>
        <dbReference type="PROSITE" id="PS50076"/>
    </source>
</evidence>
<dbReference type="Gene3D" id="1.10.287.110">
    <property type="entry name" value="DnaJ domain"/>
    <property type="match status" value="1"/>
</dbReference>
<accession>A0A7J7F6E7</accession>
<dbReference type="InterPro" id="IPR043183">
    <property type="entry name" value="DNJB2/6-like"/>
</dbReference>
<feature type="domain" description="J" evidence="2">
    <location>
        <begin position="155"/>
        <end position="230"/>
    </location>
</feature>
<dbReference type="SMART" id="SM00271">
    <property type="entry name" value="DnaJ"/>
    <property type="match status" value="1"/>
</dbReference>
<dbReference type="GO" id="GO:0019843">
    <property type="term" value="F:rRNA binding"/>
    <property type="evidence" value="ECO:0007669"/>
    <property type="project" value="InterPro"/>
</dbReference>
<dbReference type="Gene3D" id="3.90.930.12">
    <property type="entry name" value="Ribosomal protein L6, alpha-beta domain"/>
    <property type="match status" value="1"/>
</dbReference>
<dbReference type="PRINTS" id="PR00625">
    <property type="entry name" value="JDOMAIN"/>
</dbReference>
<dbReference type="EMBL" id="JACDTQ010001212">
    <property type="protein sequence ID" value="KAF5923613.1"/>
    <property type="molecule type" value="Genomic_DNA"/>
</dbReference>
<organism evidence="3 4">
    <name type="scientific">Diceros bicornis minor</name>
    <name type="common">South-central black rhinoceros</name>
    <dbReference type="NCBI Taxonomy" id="77932"/>
    <lineage>
        <taxon>Eukaryota</taxon>
        <taxon>Metazoa</taxon>
        <taxon>Chordata</taxon>
        <taxon>Craniata</taxon>
        <taxon>Vertebrata</taxon>
        <taxon>Euteleostomi</taxon>
        <taxon>Mammalia</taxon>
        <taxon>Eutheria</taxon>
        <taxon>Laurasiatheria</taxon>
        <taxon>Perissodactyla</taxon>
        <taxon>Rhinocerotidae</taxon>
        <taxon>Diceros</taxon>
    </lineage>
</organism>
<proteinExistence type="predicted"/>
<keyword evidence="4" id="KW-1185">Reference proteome</keyword>
<evidence type="ECO:0000313" key="4">
    <source>
        <dbReference type="Proteomes" id="UP000551758"/>
    </source>
</evidence>
<dbReference type="PANTHER" id="PTHR45168:SF4">
    <property type="entry name" value="SIMILAR TO DNAJ HOMOLOG SUBFAMILY B MEMBER 6 (HEAT SHOCK PROTEIN J2) (HSJ-2) (MRJ) (MDJ4)"/>
    <property type="match status" value="1"/>
</dbReference>
<dbReference type="InterPro" id="IPR001623">
    <property type="entry name" value="DnaJ_domain"/>
</dbReference>
<dbReference type="GO" id="GO:0005840">
    <property type="term" value="C:ribosome"/>
    <property type="evidence" value="ECO:0007669"/>
    <property type="project" value="InterPro"/>
</dbReference>
<reference evidence="3 4" key="1">
    <citation type="journal article" date="2020" name="Mol. Biol. Evol.">
        <title>Interspecific Gene Flow and the Evolution of Specialization in Black and White Rhinoceros.</title>
        <authorList>
            <person name="Moodley Y."/>
            <person name="Westbury M.V."/>
            <person name="Russo I.M."/>
            <person name="Gopalakrishnan S."/>
            <person name="Rakotoarivelo A."/>
            <person name="Olsen R.A."/>
            <person name="Prost S."/>
            <person name="Tunstall T."/>
            <person name="Ryder O.A."/>
            <person name="Dalen L."/>
            <person name="Bruford M.W."/>
        </authorList>
    </citation>
    <scope>NUCLEOTIDE SEQUENCE [LARGE SCALE GENOMIC DNA]</scope>
    <source>
        <strain evidence="3">SBR-YM</strain>
        <tissue evidence="3">Skin</tissue>
    </source>
</reference>
<name>A0A7J7F6E7_DICBM</name>
<gene>
    <name evidence="3" type="ORF">HPG69_011009</name>
</gene>
<dbReference type="Pfam" id="PF00226">
    <property type="entry name" value="DnaJ"/>
    <property type="match status" value="1"/>
</dbReference>
<dbReference type="CDD" id="cd06257">
    <property type="entry name" value="DnaJ"/>
    <property type="match status" value="1"/>
</dbReference>
<dbReference type="GO" id="GO:0051082">
    <property type="term" value="F:unfolded protein binding"/>
    <property type="evidence" value="ECO:0007669"/>
    <property type="project" value="InterPro"/>
</dbReference>
<dbReference type="GO" id="GO:0003735">
    <property type="term" value="F:structural constituent of ribosome"/>
    <property type="evidence" value="ECO:0007669"/>
    <property type="project" value="InterPro"/>
</dbReference>
<evidence type="ECO:0000256" key="1">
    <source>
        <dbReference type="ARBA" id="ARBA00023186"/>
    </source>
</evidence>
<evidence type="ECO:0000313" key="3">
    <source>
        <dbReference type="EMBL" id="KAF5923613.1"/>
    </source>
</evidence>
<dbReference type="PANTHER" id="PTHR45168">
    <property type="entry name" value="DNAJ HOMOLOG SUBFAMILY B MEMBER 2"/>
    <property type="match status" value="1"/>
</dbReference>
<dbReference type="GO" id="GO:0006412">
    <property type="term" value="P:translation"/>
    <property type="evidence" value="ECO:0007669"/>
    <property type="project" value="InterPro"/>
</dbReference>
<dbReference type="InterPro" id="IPR036789">
    <property type="entry name" value="Ribosomal_uL6-like_a/b-dom_sf"/>
</dbReference>